<evidence type="ECO:0000256" key="1">
    <source>
        <dbReference type="SAM" id="MobiDB-lite"/>
    </source>
</evidence>
<dbReference type="SUPFAM" id="SSF54160">
    <property type="entry name" value="Chromo domain-like"/>
    <property type="match status" value="1"/>
</dbReference>
<feature type="region of interest" description="Disordered" evidence="1">
    <location>
        <begin position="146"/>
        <end position="178"/>
    </location>
</feature>
<dbReference type="GO" id="GO:0006338">
    <property type="term" value="P:chromatin remodeling"/>
    <property type="evidence" value="ECO:0007669"/>
    <property type="project" value="UniProtKB-ARBA"/>
</dbReference>
<feature type="domain" description="Chromo" evidence="2">
    <location>
        <begin position="96"/>
        <end position="154"/>
    </location>
</feature>
<keyword evidence="4" id="KW-1185">Reference proteome</keyword>
<feature type="region of interest" description="Disordered" evidence="1">
    <location>
        <begin position="42"/>
        <end position="87"/>
    </location>
</feature>
<evidence type="ECO:0000313" key="4">
    <source>
        <dbReference type="Proteomes" id="UP001063166"/>
    </source>
</evidence>
<comment type="caution">
    <text evidence="3">The sequence shown here is derived from an EMBL/GenBank/DDBJ whole genome shotgun (WGS) entry which is preliminary data.</text>
</comment>
<feature type="compositionally biased region" description="Pro residues" evidence="1">
    <location>
        <begin position="74"/>
        <end position="87"/>
    </location>
</feature>
<evidence type="ECO:0000259" key="2">
    <source>
        <dbReference type="PROSITE" id="PS50013"/>
    </source>
</evidence>
<dbReference type="InterPro" id="IPR023780">
    <property type="entry name" value="Chromo_domain"/>
</dbReference>
<dbReference type="InterPro" id="IPR016197">
    <property type="entry name" value="Chromo-like_dom_sf"/>
</dbReference>
<dbReference type="PROSITE" id="PS50013">
    <property type="entry name" value="CHROMO_2"/>
    <property type="match status" value="1"/>
</dbReference>
<organism evidence="3 4">
    <name type="scientific">Lyophyllum shimeji</name>
    <name type="common">Hon-shimeji</name>
    <name type="synonym">Tricholoma shimeji</name>
    <dbReference type="NCBI Taxonomy" id="47721"/>
    <lineage>
        <taxon>Eukaryota</taxon>
        <taxon>Fungi</taxon>
        <taxon>Dikarya</taxon>
        <taxon>Basidiomycota</taxon>
        <taxon>Agaricomycotina</taxon>
        <taxon>Agaricomycetes</taxon>
        <taxon>Agaricomycetidae</taxon>
        <taxon>Agaricales</taxon>
        <taxon>Tricholomatineae</taxon>
        <taxon>Lyophyllaceae</taxon>
        <taxon>Lyophyllum</taxon>
    </lineage>
</organism>
<name>A0A9P3UIB9_LYOSH</name>
<protein>
    <submittedName>
        <fullName evidence="3">Integrase core domain containing protein</fullName>
    </submittedName>
</protein>
<proteinExistence type="predicted"/>
<dbReference type="CDD" id="cd00024">
    <property type="entry name" value="CD_CSD"/>
    <property type="match status" value="1"/>
</dbReference>
<dbReference type="Pfam" id="PF00385">
    <property type="entry name" value="Chromo"/>
    <property type="match status" value="1"/>
</dbReference>
<dbReference type="Gene3D" id="2.40.50.40">
    <property type="match status" value="1"/>
</dbReference>
<dbReference type="EMBL" id="BRPK01000002">
    <property type="protein sequence ID" value="GLB35244.1"/>
    <property type="molecule type" value="Genomic_DNA"/>
</dbReference>
<sequence>MKLAQEEAKAALAKAKDDMARYYDQRRIRPRSTSRAIVYTSTLRTSRRRVPPRSSRTAILDRTPSNVSSGLLPGPDPWPPRSSPPPPTLIDDEEWFDVEDILDSRFFCRKLQYKVKWKGYGYEDASWLWRTLRMPRDLVREFHRRHPDAPSRCTRPGGLPDPTAHPPASAGLRTSPPASVLIPPDSSFLHRRIPDSRLIVAPRVPHITIQFLQGTVQFYQATRSSYIPCARQARAP</sequence>
<dbReference type="SMART" id="SM00298">
    <property type="entry name" value="CHROMO"/>
    <property type="match status" value="1"/>
</dbReference>
<dbReference type="OrthoDB" id="2630497at2759"/>
<dbReference type="Proteomes" id="UP001063166">
    <property type="component" value="Unassembled WGS sequence"/>
</dbReference>
<evidence type="ECO:0000313" key="3">
    <source>
        <dbReference type="EMBL" id="GLB35244.1"/>
    </source>
</evidence>
<dbReference type="AlphaFoldDB" id="A0A9P3UIB9"/>
<accession>A0A9P3UIB9</accession>
<dbReference type="InterPro" id="IPR000953">
    <property type="entry name" value="Chromo/chromo_shadow_dom"/>
</dbReference>
<reference evidence="3" key="1">
    <citation type="submission" date="2022-07" db="EMBL/GenBank/DDBJ databases">
        <title>The genome of Lyophyllum shimeji provides insight into the initial evolution of ectomycorrhizal fungal genome.</title>
        <authorList>
            <person name="Kobayashi Y."/>
            <person name="Shibata T."/>
            <person name="Hirakawa H."/>
            <person name="Shigenobu S."/>
            <person name="Nishiyama T."/>
            <person name="Yamada A."/>
            <person name="Hasebe M."/>
            <person name="Kawaguchi M."/>
        </authorList>
    </citation>
    <scope>NUCLEOTIDE SEQUENCE</scope>
    <source>
        <strain evidence="3">AT787</strain>
    </source>
</reference>
<gene>
    <name evidence="3" type="ORF">LshimejAT787_0208090</name>
</gene>